<proteinExistence type="predicted"/>
<dbReference type="STRING" id="1810919.A0A3D8T513"/>
<evidence type="ECO:0000256" key="1">
    <source>
        <dbReference type="SAM" id="MobiDB-lite"/>
    </source>
</evidence>
<feature type="compositionally biased region" description="Basic and acidic residues" evidence="1">
    <location>
        <begin position="595"/>
        <end position="606"/>
    </location>
</feature>
<feature type="compositionally biased region" description="Basic and acidic residues" evidence="1">
    <location>
        <begin position="44"/>
        <end position="53"/>
    </location>
</feature>
<dbReference type="AlphaFoldDB" id="A0A3D8T513"/>
<evidence type="ECO:0000313" key="2">
    <source>
        <dbReference type="EMBL" id="RDW93646.1"/>
    </source>
</evidence>
<dbReference type="RefSeq" id="XP_026608829.1">
    <property type="nucleotide sequence ID" value="XM_026742984.1"/>
</dbReference>
<organism evidence="2 3">
    <name type="scientific">Aspergillus mulundensis</name>
    <dbReference type="NCBI Taxonomy" id="1810919"/>
    <lineage>
        <taxon>Eukaryota</taxon>
        <taxon>Fungi</taxon>
        <taxon>Dikarya</taxon>
        <taxon>Ascomycota</taxon>
        <taxon>Pezizomycotina</taxon>
        <taxon>Eurotiomycetes</taxon>
        <taxon>Eurotiomycetidae</taxon>
        <taxon>Eurotiales</taxon>
        <taxon>Aspergillaceae</taxon>
        <taxon>Aspergillus</taxon>
        <taxon>Aspergillus subgen. Nidulantes</taxon>
    </lineage>
</organism>
<evidence type="ECO:0000313" key="3">
    <source>
        <dbReference type="Proteomes" id="UP000256690"/>
    </source>
</evidence>
<accession>A0A3D8T513</accession>
<dbReference type="OrthoDB" id="3594103at2759"/>
<feature type="region of interest" description="Disordered" evidence="1">
    <location>
        <begin position="595"/>
        <end position="684"/>
    </location>
</feature>
<keyword evidence="3" id="KW-1185">Reference proteome</keyword>
<dbReference type="PANTHER" id="PTHR37538:SF1">
    <property type="entry name" value="BTB DOMAIN-CONTAINING PROTEIN"/>
    <property type="match status" value="1"/>
</dbReference>
<feature type="compositionally biased region" description="Basic and acidic residues" evidence="1">
    <location>
        <begin position="10"/>
        <end position="23"/>
    </location>
</feature>
<feature type="compositionally biased region" description="Polar residues" evidence="1">
    <location>
        <begin position="69"/>
        <end position="78"/>
    </location>
</feature>
<protein>
    <recommendedName>
        <fullName evidence="4">BTB domain-containing protein</fullName>
    </recommendedName>
</protein>
<dbReference type="Proteomes" id="UP000256690">
    <property type="component" value="Unassembled WGS sequence"/>
</dbReference>
<gene>
    <name evidence="2" type="ORF">DSM5745_00968</name>
</gene>
<dbReference type="GeneID" id="38111338"/>
<dbReference type="EMBL" id="PVWQ01000001">
    <property type="protein sequence ID" value="RDW93646.1"/>
    <property type="molecule type" value="Genomic_DNA"/>
</dbReference>
<comment type="caution">
    <text evidence="2">The sequence shown here is derived from an EMBL/GenBank/DDBJ whole genome shotgun (WGS) entry which is preliminary data.</text>
</comment>
<feature type="compositionally biased region" description="Low complexity" evidence="1">
    <location>
        <begin position="340"/>
        <end position="357"/>
    </location>
</feature>
<feature type="region of interest" description="Disordered" evidence="1">
    <location>
        <begin position="1"/>
        <end position="133"/>
    </location>
</feature>
<feature type="compositionally biased region" description="Basic and acidic residues" evidence="1">
    <location>
        <begin position="616"/>
        <end position="631"/>
    </location>
</feature>
<feature type="compositionally biased region" description="Polar residues" evidence="1">
    <location>
        <begin position="667"/>
        <end position="679"/>
    </location>
</feature>
<feature type="region of interest" description="Disordered" evidence="1">
    <location>
        <begin position="284"/>
        <end position="362"/>
    </location>
</feature>
<dbReference type="PANTHER" id="PTHR37538">
    <property type="entry name" value="BTB DOMAIN-CONTAINING PROTEIN"/>
    <property type="match status" value="1"/>
</dbReference>
<sequence>MTPFLQSETSTRRRAEMQAKGDPEQPLNPGNPAATAAPVLPGRSKGEEDHKAAVDTCHPSASRRETDPSNDASSSEGDTPSEFGADLDWGIAPPLPELHSGRTLTDKTLPGENHTKNEATIPKDNAKGNEAGQTSRSGAYIFYPRKDFGPGKQCGEYIAFGPRLEDRVEHGLEARWDCESGRGRRPYQDTSIAEDVAKASNIENGATMASLRGETQGSQNGLGPSPALADAGKFVRCDKLEDQNHLLMVAHEDWMKKKGFFYPSVIPIGARKLGGEPVYPGLDDEWRNNGSAETATGRGKTEGIAPVAPSDTKPKCTMRDGLLSISSCPPPPDSGRQKKPAVSSPAPAYADAAAPSPMENKNRIERKPWPRTFRHDPRIHDAPSPYEGEAIKVRLGQHPKRDFNVPKRILDKYPSLPQPICTVHRNACWISGCSASRTLTLDRASDFIGGTFVHYLYTGEYRAPQPGSKVLIEYARGLHVYRSAVNYGLDVLAAKAQRKLLDVDQGIPVFRLLGVAALACPEVVEQSWFQEYITLRLTAMFKDNEGMLRDQMFLDRSSIDLRFIAFLAGATEQVYKDKLAAGQLQAAKQTIGLDKKDSKLEAKPEKGPPLPGPFQERNEAPRASPSERSDRASSAQSQEVTMPEGRVSASARQTVPGAEVRGKHADTSSPAVPTPLSTTDGKRNAQRKYYEWSCLHRGSAPAELRSHNCQCNRCGLIACEVCREIYIKGELVRDHSSELERCQRVIRILEYYIKLDGHY</sequence>
<evidence type="ECO:0008006" key="4">
    <source>
        <dbReference type="Google" id="ProtNLM"/>
    </source>
</evidence>
<name>A0A3D8T513_9EURO</name>
<reference evidence="2 3" key="1">
    <citation type="journal article" date="2018" name="IMA Fungus">
        <title>IMA Genome-F 9: Draft genome sequence of Annulohypoxylon stygium, Aspergillus mulundensis, Berkeleyomyces basicola (syn. Thielaviopsis basicola), Ceratocystis smalleyi, two Cercospora beticola strains, Coleophoma cylindrospora, Fusarium fracticaudum, Phialophora cf. hyalina, and Morchella septimelata.</title>
        <authorList>
            <person name="Wingfield B.D."/>
            <person name="Bills G.F."/>
            <person name="Dong Y."/>
            <person name="Huang W."/>
            <person name="Nel W.J."/>
            <person name="Swalarsk-Parry B.S."/>
            <person name="Vaghefi N."/>
            <person name="Wilken P.M."/>
            <person name="An Z."/>
            <person name="de Beer Z.W."/>
            <person name="De Vos L."/>
            <person name="Chen L."/>
            <person name="Duong T.A."/>
            <person name="Gao Y."/>
            <person name="Hammerbacher A."/>
            <person name="Kikkert J.R."/>
            <person name="Li Y."/>
            <person name="Li H."/>
            <person name="Li K."/>
            <person name="Li Q."/>
            <person name="Liu X."/>
            <person name="Ma X."/>
            <person name="Naidoo K."/>
            <person name="Pethybridge S.J."/>
            <person name="Sun J."/>
            <person name="Steenkamp E.T."/>
            <person name="van der Nest M.A."/>
            <person name="van Wyk S."/>
            <person name="Wingfield M.J."/>
            <person name="Xiong C."/>
            <person name="Yue Q."/>
            <person name="Zhang X."/>
        </authorList>
    </citation>
    <scope>NUCLEOTIDE SEQUENCE [LARGE SCALE GENOMIC DNA]</scope>
    <source>
        <strain evidence="2 3">DSM 5745</strain>
    </source>
</reference>